<comment type="caution">
    <text evidence="1">The sequence shown here is derived from an EMBL/GenBank/DDBJ whole genome shotgun (WGS) entry which is preliminary data.</text>
</comment>
<dbReference type="Proteomes" id="UP000499080">
    <property type="component" value="Unassembled WGS sequence"/>
</dbReference>
<keyword evidence="2" id="KW-1185">Reference proteome</keyword>
<protein>
    <submittedName>
        <fullName evidence="1">Uncharacterized protein</fullName>
    </submittedName>
</protein>
<organism evidence="1 2">
    <name type="scientific">Araneus ventricosus</name>
    <name type="common">Orbweaver spider</name>
    <name type="synonym">Epeira ventricosa</name>
    <dbReference type="NCBI Taxonomy" id="182803"/>
    <lineage>
        <taxon>Eukaryota</taxon>
        <taxon>Metazoa</taxon>
        <taxon>Ecdysozoa</taxon>
        <taxon>Arthropoda</taxon>
        <taxon>Chelicerata</taxon>
        <taxon>Arachnida</taxon>
        <taxon>Araneae</taxon>
        <taxon>Araneomorphae</taxon>
        <taxon>Entelegynae</taxon>
        <taxon>Araneoidea</taxon>
        <taxon>Araneidae</taxon>
        <taxon>Araneus</taxon>
    </lineage>
</organism>
<sequence length="92" mass="10680">MTLYLKNILEPRSAGITKRTVLAQTSNTIRQQIANNNRNSSNSSNQCLTADQLAMRTRLERDSPKEFKHLLRLITSEYLYLFQQDVTSHRII</sequence>
<dbReference type="EMBL" id="BGPR01021869">
    <property type="protein sequence ID" value="GBN87595.1"/>
    <property type="molecule type" value="Genomic_DNA"/>
</dbReference>
<name>A0A4Y2SKB2_ARAVE</name>
<evidence type="ECO:0000313" key="1">
    <source>
        <dbReference type="EMBL" id="GBN87595.1"/>
    </source>
</evidence>
<evidence type="ECO:0000313" key="2">
    <source>
        <dbReference type="Proteomes" id="UP000499080"/>
    </source>
</evidence>
<dbReference type="AlphaFoldDB" id="A0A4Y2SKB2"/>
<accession>A0A4Y2SKB2</accession>
<proteinExistence type="predicted"/>
<reference evidence="1 2" key="1">
    <citation type="journal article" date="2019" name="Sci. Rep.">
        <title>Orb-weaving spider Araneus ventricosus genome elucidates the spidroin gene catalogue.</title>
        <authorList>
            <person name="Kono N."/>
            <person name="Nakamura H."/>
            <person name="Ohtoshi R."/>
            <person name="Moran D.A.P."/>
            <person name="Shinohara A."/>
            <person name="Yoshida Y."/>
            <person name="Fujiwara M."/>
            <person name="Mori M."/>
            <person name="Tomita M."/>
            <person name="Arakawa K."/>
        </authorList>
    </citation>
    <scope>NUCLEOTIDE SEQUENCE [LARGE SCALE GENOMIC DNA]</scope>
</reference>
<gene>
    <name evidence="1" type="ORF">AVEN_142782_1</name>
</gene>